<dbReference type="GO" id="GO:0005886">
    <property type="term" value="C:plasma membrane"/>
    <property type="evidence" value="ECO:0007669"/>
    <property type="project" value="UniProtKB-SubCell"/>
</dbReference>
<dbReference type="GeneID" id="41396005"/>
<keyword evidence="6" id="KW-0547">Nucleotide-binding</keyword>
<dbReference type="SUPFAM" id="SSF52540">
    <property type="entry name" value="P-loop containing nucleoside triphosphate hydrolases"/>
    <property type="match status" value="1"/>
</dbReference>
<evidence type="ECO:0000256" key="4">
    <source>
        <dbReference type="ARBA" id="ARBA00022475"/>
    </source>
</evidence>
<keyword evidence="3" id="KW-0813">Transport</keyword>
<dbReference type="InterPro" id="IPR017871">
    <property type="entry name" value="ABC_transporter-like_CS"/>
</dbReference>
<evidence type="ECO:0000313" key="11">
    <source>
        <dbReference type="EMBL" id="EFY09237.1"/>
    </source>
</evidence>
<dbReference type="Pfam" id="PF00005">
    <property type="entry name" value="ABC_tran"/>
    <property type="match status" value="1"/>
</dbReference>
<dbReference type="InterPro" id="IPR003593">
    <property type="entry name" value="AAA+_ATPase"/>
</dbReference>
<dbReference type="PROSITE" id="PS50893">
    <property type="entry name" value="ABC_TRANSPORTER_2"/>
    <property type="match status" value="1"/>
</dbReference>
<evidence type="ECO:0000256" key="7">
    <source>
        <dbReference type="ARBA" id="ARBA00022840"/>
    </source>
</evidence>
<evidence type="ECO:0000256" key="1">
    <source>
        <dbReference type="ARBA" id="ARBA00004202"/>
    </source>
</evidence>
<dbReference type="PANTHER" id="PTHR43297">
    <property type="entry name" value="OLIGOPEPTIDE TRANSPORT ATP-BINDING PROTEIN APPD"/>
    <property type="match status" value="1"/>
</dbReference>
<dbReference type="SMART" id="SM00382">
    <property type="entry name" value="AAA"/>
    <property type="match status" value="1"/>
</dbReference>
<protein>
    <submittedName>
        <fullName evidence="11">ABC transporter, ATP-binding protein</fullName>
        <ecNumber evidence="11">3.6.3.-</ecNumber>
    </submittedName>
</protein>
<dbReference type="PROSITE" id="PS00211">
    <property type="entry name" value="ABC_TRANSPORTER_1"/>
    <property type="match status" value="1"/>
</dbReference>
<accession>E7FTN4</accession>
<evidence type="ECO:0000256" key="6">
    <source>
        <dbReference type="ARBA" id="ARBA00022741"/>
    </source>
</evidence>
<dbReference type="InterPro" id="IPR003439">
    <property type="entry name" value="ABC_transporter-like_ATP-bd"/>
</dbReference>
<evidence type="ECO:0000313" key="12">
    <source>
        <dbReference type="Proteomes" id="UP000003028"/>
    </source>
</evidence>
<evidence type="ECO:0000256" key="2">
    <source>
        <dbReference type="ARBA" id="ARBA00005417"/>
    </source>
</evidence>
<dbReference type="GO" id="GO:0005524">
    <property type="term" value="F:ATP binding"/>
    <property type="evidence" value="ECO:0007669"/>
    <property type="project" value="UniProtKB-KW"/>
</dbReference>
<dbReference type="PANTHER" id="PTHR43297:SF14">
    <property type="entry name" value="ATPASE AAA-TYPE CORE DOMAIN-CONTAINING PROTEIN"/>
    <property type="match status" value="1"/>
</dbReference>
<dbReference type="GO" id="GO:0016887">
    <property type="term" value="F:ATP hydrolysis activity"/>
    <property type="evidence" value="ECO:0007669"/>
    <property type="project" value="InterPro"/>
</dbReference>
<dbReference type="RefSeq" id="WP_003773028.1">
    <property type="nucleotide sequence ID" value="NZ_ACLK02000001.1"/>
</dbReference>
<dbReference type="InterPro" id="IPR027417">
    <property type="entry name" value="P-loop_NTPase"/>
</dbReference>
<sequence length="313" mass="35119">MALLEIKNLHTYFDTKRGLVKAVNGVSFSVDEGRTLGIVGESGSGKSQTAMSILQLFESNQRIYEGEIIFNGEVLSDYTEEQLRKIRGNDISMIFQEPMTSLNPVFTVERQISEVLMLHQGMTKQEASQRALEMLASVKIPRPEKVLKNYPHQLSGGMSQRVMIAMALACNPKLLIADEPTTALDVIIQAEILKLMNDLKTDYNTSILFITHDLGVISQMADDVIVMYGGKIVEAAPIKAIFTDAKHPYTKRLLNAFLKTDISGRKDRKEVEADLYSSENDVYDFYNFKTNAIADVDWHSVGENHYVACNLKK</sequence>
<evidence type="ECO:0000256" key="9">
    <source>
        <dbReference type="ARBA" id="ARBA00023136"/>
    </source>
</evidence>
<keyword evidence="9" id="KW-0472">Membrane</keyword>
<name>E7FTN4_ERYRH</name>
<comment type="caution">
    <text evidence="11">The sequence shown here is derived from an EMBL/GenBank/DDBJ whole genome shotgun (WGS) entry which is preliminary data.</text>
</comment>
<dbReference type="Proteomes" id="UP000003028">
    <property type="component" value="Unassembled WGS sequence"/>
</dbReference>
<organism evidence="11 12">
    <name type="scientific">Erysipelothrix rhusiopathiae ATCC 19414</name>
    <dbReference type="NCBI Taxonomy" id="525280"/>
    <lineage>
        <taxon>Bacteria</taxon>
        <taxon>Bacillati</taxon>
        <taxon>Bacillota</taxon>
        <taxon>Erysipelotrichia</taxon>
        <taxon>Erysipelotrichales</taxon>
        <taxon>Erysipelotrichaceae</taxon>
        <taxon>Erysipelothrix</taxon>
    </lineage>
</organism>
<dbReference type="Gene3D" id="3.40.50.300">
    <property type="entry name" value="P-loop containing nucleotide triphosphate hydrolases"/>
    <property type="match status" value="1"/>
</dbReference>
<dbReference type="EC" id="3.6.3.-" evidence="11"/>
<keyword evidence="8" id="KW-1278">Translocase</keyword>
<keyword evidence="11" id="KW-0378">Hydrolase</keyword>
<keyword evidence="4" id="KW-1003">Cell membrane</keyword>
<comment type="subcellular location">
    <subcellularLocation>
        <location evidence="1">Cell membrane</location>
        <topology evidence="1">Peripheral membrane protein</topology>
    </subcellularLocation>
</comment>
<reference evidence="11" key="1">
    <citation type="submission" date="2011-01" db="EMBL/GenBank/DDBJ databases">
        <authorList>
            <person name="Muzny D."/>
            <person name="Qin X."/>
            <person name="Buhay C."/>
            <person name="Dugan-Rocha S."/>
            <person name="Ding Y."/>
            <person name="Chen G."/>
            <person name="Hawes A."/>
            <person name="Holder M."/>
            <person name="Jhangiani S."/>
            <person name="Johnson A."/>
            <person name="Khan Z."/>
            <person name="Li Z."/>
            <person name="Liu W."/>
            <person name="Liu X."/>
            <person name="Perez L."/>
            <person name="Shen H."/>
            <person name="Wang Q."/>
            <person name="Watt J."/>
            <person name="Xi L."/>
            <person name="Xin Y."/>
            <person name="Zhou J."/>
            <person name="Deng J."/>
            <person name="Jiang H."/>
            <person name="Liu Y."/>
            <person name="Qu J."/>
            <person name="Song X.-Z."/>
            <person name="Zhang L."/>
            <person name="Villasana D."/>
            <person name="Johnson A."/>
            <person name="Liu J."/>
            <person name="Liyanage D."/>
            <person name="Lorensuhewa L."/>
            <person name="Robinson T."/>
            <person name="Song A."/>
            <person name="Song B.-B."/>
            <person name="Dinh H."/>
            <person name="Thornton R."/>
            <person name="Coyle M."/>
            <person name="Francisco L."/>
            <person name="Jackson L."/>
            <person name="Javaid M."/>
            <person name="Korchina V."/>
            <person name="Kovar C."/>
            <person name="Mata R."/>
            <person name="Mathew T."/>
            <person name="Ngo R."/>
            <person name="Nguyen L."/>
            <person name="Nguyen N."/>
            <person name="Okwuonu G."/>
            <person name="Ongeri F."/>
            <person name="Pham C."/>
            <person name="Simmons D."/>
            <person name="Wilczek-Boney K."/>
            <person name="Hale W."/>
            <person name="Jakkamsetti A."/>
            <person name="Pham P."/>
            <person name="Ruth R."/>
            <person name="San Lucas F."/>
            <person name="Warren J."/>
            <person name="Zhang J."/>
            <person name="Zhao Z."/>
            <person name="Zhou C."/>
            <person name="Zhu D."/>
            <person name="Lee S."/>
            <person name="Bess C."/>
            <person name="Blankenburg K."/>
            <person name="Forbes L."/>
            <person name="Fu Q."/>
            <person name="Gubbala S."/>
            <person name="Hirani K."/>
            <person name="Jayaseelan J.C."/>
            <person name="Lara F."/>
            <person name="Munidasa M."/>
            <person name="Palculict T."/>
            <person name="Patil S."/>
            <person name="Pu L.-L."/>
            <person name="Saada N."/>
            <person name="Tang L."/>
            <person name="Weissenberger G."/>
            <person name="Zhu Y."/>
            <person name="Hemphill L."/>
            <person name="Shang Y."/>
            <person name="Youmans B."/>
            <person name="Ayvaz T."/>
            <person name="Ross M."/>
            <person name="Santibanez J."/>
            <person name="Aqrawi P."/>
            <person name="Gross S."/>
            <person name="Joshi V."/>
            <person name="Fowler G."/>
            <person name="Nazareth L."/>
            <person name="Reid J."/>
            <person name="Worley K."/>
            <person name="Petrosino J."/>
            <person name="Highlander S."/>
            <person name="Gibbs R."/>
        </authorList>
    </citation>
    <scope>NUCLEOTIDE SEQUENCE [LARGE SCALE GENOMIC DNA]</scope>
    <source>
        <strain evidence="11">ATCC 19414</strain>
    </source>
</reference>
<keyword evidence="12" id="KW-1185">Reference proteome</keyword>
<dbReference type="EMBL" id="ACLK02000001">
    <property type="protein sequence ID" value="EFY09237.1"/>
    <property type="molecule type" value="Genomic_DNA"/>
</dbReference>
<evidence type="ECO:0000256" key="3">
    <source>
        <dbReference type="ARBA" id="ARBA00022448"/>
    </source>
</evidence>
<dbReference type="OrthoDB" id="9806285at2"/>
<dbReference type="FunFam" id="3.40.50.300:FF:000016">
    <property type="entry name" value="Oligopeptide ABC transporter ATP-binding component"/>
    <property type="match status" value="1"/>
</dbReference>
<gene>
    <name evidence="11" type="primary">oppD</name>
    <name evidence="11" type="ORF">HMPREF0357_10032</name>
</gene>
<feature type="domain" description="ABC transporter" evidence="10">
    <location>
        <begin position="4"/>
        <end position="254"/>
    </location>
</feature>
<proteinExistence type="inferred from homology"/>
<dbReference type="AlphaFoldDB" id="E7FTN4"/>
<evidence type="ECO:0000259" key="10">
    <source>
        <dbReference type="PROSITE" id="PS50893"/>
    </source>
</evidence>
<dbReference type="STRING" id="1648.A2I91_07260"/>
<evidence type="ECO:0000256" key="5">
    <source>
        <dbReference type="ARBA" id="ARBA00022519"/>
    </source>
</evidence>
<dbReference type="CDD" id="cd03257">
    <property type="entry name" value="ABC_NikE_OppD_transporters"/>
    <property type="match status" value="1"/>
</dbReference>
<comment type="similarity">
    <text evidence="2">Belongs to the ABC transporter superfamily.</text>
</comment>
<dbReference type="InterPro" id="IPR050388">
    <property type="entry name" value="ABC_Ni/Peptide_Import"/>
</dbReference>
<keyword evidence="7 11" id="KW-0067">ATP-binding</keyword>
<keyword evidence="5" id="KW-0997">Cell inner membrane</keyword>
<evidence type="ECO:0000256" key="8">
    <source>
        <dbReference type="ARBA" id="ARBA00022967"/>
    </source>
</evidence>